<name>A0A0H3ZL53_9VIBR</name>
<feature type="chain" id="PRO_5005204984" evidence="1">
    <location>
        <begin position="20"/>
        <end position="172"/>
    </location>
</feature>
<accession>A0A0H3ZL53</accession>
<dbReference type="SUPFAM" id="SSF53955">
    <property type="entry name" value="Lysozyme-like"/>
    <property type="match status" value="1"/>
</dbReference>
<reference evidence="2" key="1">
    <citation type="journal article" date="2015" name="MBio">
        <title>Eco-Evolutionary Dynamics of Episomes among Ecologically Cohesive Bacterial Populations.</title>
        <authorList>
            <person name="Xue H."/>
            <person name="Cordero O.X."/>
            <person name="Camas F.M."/>
            <person name="Trimble W."/>
            <person name="Meyer F."/>
            <person name="Guglielmini J."/>
            <person name="Rocha E.P."/>
            <person name="Polz M.F."/>
        </authorList>
    </citation>
    <scope>NUCLEOTIDE SEQUENCE</scope>
    <source>
        <strain evidence="2">FF_307</strain>
    </source>
</reference>
<keyword evidence="1" id="KW-0732">Signal</keyword>
<feature type="signal peptide" evidence="1">
    <location>
        <begin position="1"/>
        <end position="19"/>
    </location>
</feature>
<dbReference type="EMBL" id="KP795512">
    <property type="protein sequence ID" value="AKN36765.1"/>
    <property type="molecule type" value="Genomic_DNA"/>
</dbReference>
<proteinExistence type="predicted"/>
<dbReference type="AlphaFoldDB" id="A0A0H3ZL53"/>
<evidence type="ECO:0000313" key="2">
    <source>
        <dbReference type="EMBL" id="AKN36765.1"/>
    </source>
</evidence>
<dbReference type="InterPro" id="IPR023346">
    <property type="entry name" value="Lysozyme-like_dom_sf"/>
</dbReference>
<protein>
    <submittedName>
        <fullName evidence="2">Soluble lytic murein transglycosylase-related regulatory protein</fullName>
    </submittedName>
</protein>
<sequence>MVSRGVALMMSLWCFGAQAAIPPLYQKVAAQHGIPASVLYSLALGESKTQLQSGAVRPWPWTLNVKGQSYFYATYPEACQALHGFLKYTQMVDIGLTQQNWRWQKDHFNRPCEVFDPTVNLNHAAVLLNEGMLKHGSWVKAAGYFHRPGGGEPAQRYEATFARHLQQWSPSL</sequence>
<evidence type="ECO:0000256" key="1">
    <source>
        <dbReference type="SAM" id="SignalP"/>
    </source>
</evidence>
<organism evidence="2">
    <name type="scientific">Vibrio sp. FF_307</name>
    <dbReference type="NCBI Taxonomy" id="1652834"/>
    <lineage>
        <taxon>Bacteria</taxon>
        <taxon>Pseudomonadati</taxon>
        <taxon>Pseudomonadota</taxon>
        <taxon>Gammaproteobacteria</taxon>
        <taxon>Vibrionales</taxon>
        <taxon>Vibrionaceae</taxon>
        <taxon>Vibrio</taxon>
    </lineage>
</organism>